<organism evidence="1">
    <name type="scientific">marine metagenome</name>
    <dbReference type="NCBI Taxonomy" id="408172"/>
    <lineage>
        <taxon>unclassified sequences</taxon>
        <taxon>metagenomes</taxon>
        <taxon>ecological metagenomes</taxon>
    </lineage>
</organism>
<dbReference type="AlphaFoldDB" id="A0A381UGY1"/>
<gene>
    <name evidence="1" type="ORF">METZ01_LOCUS79835</name>
</gene>
<sequence length="299" mass="34927">MDLLQKFKPILYLHNKELTTPMNLDEQISKSELCVGGKLKEVRKCCGPPIQVRENRKILCPKGKIILPLEEKYDIPGRYLNYVADIPKPCPNTINNVPFYCKVIEHDDYIDLVYIFNYCYNNCFRWMGIYLTGEHQADIENVRIRINKEGTKITNMYFSAHGGDQCRWAHYDNIEWHEYGIRPIVYVAKGSHANYPNSGTWWRIFGFANDKTENGIKWFPDNLVNLEDRSDLVNFSGPLGNSGCSIGGTWENTAPLNQCPSFCFRFFYPVSEKVVRVIKWIKTRKCFQKEYKEYEPSLN</sequence>
<proteinExistence type="predicted"/>
<dbReference type="PANTHER" id="PTHR48174">
    <property type="entry name" value="DUF946 FAMILY PROTEIN"/>
    <property type="match status" value="1"/>
</dbReference>
<dbReference type="PANTHER" id="PTHR48174:SF5">
    <property type="entry name" value="VACUOLAR PROTEIN SORTING-ASSOCIATED PROTEIN 62"/>
    <property type="match status" value="1"/>
</dbReference>
<protein>
    <recommendedName>
        <fullName evidence="2">DUF946 domain-containing protein</fullName>
    </recommendedName>
</protein>
<evidence type="ECO:0000313" key="1">
    <source>
        <dbReference type="EMBL" id="SVA26981.1"/>
    </source>
</evidence>
<name>A0A381UGY1_9ZZZZ</name>
<reference evidence="1" key="1">
    <citation type="submission" date="2018-05" db="EMBL/GenBank/DDBJ databases">
        <authorList>
            <person name="Lanie J.A."/>
            <person name="Ng W.-L."/>
            <person name="Kazmierczak K.M."/>
            <person name="Andrzejewski T.M."/>
            <person name="Davidsen T.M."/>
            <person name="Wayne K.J."/>
            <person name="Tettelin H."/>
            <person name="Glass J.I."/>
            <person name="Rusch D."/>
            <person name="Podicherti R."/>
            <person name="Tsui H.-C.T."/>
            <person name="Winkler M.E."/>
        </authorList>
    </citation>
    <scope>NUCLEOTIDE SEQUENCE</scope>
</reference>
<accession>A0A381UGY1</accession>
<dbReference type="EMBL" id="UINC01006346">
    <property type="protein sequence ID" value="SVA26981.1"/>
    <property type="molecule type" value="Genomic_DNA"/>
</dbReference>
<dbReference type="InterPro" id="IPR009291">
    <property type="entry name" value="Vps62"/>
</dbReference>
<dbReference type="Pfam" id="PF06101">
    <property type="entry name" value="Vps62"/>
    <property type="match status" value="1"/>
</dbReference>
<evidence type="ECO:0008006" key="2">
    <source>
        <dbReference type="Google" id="ProtNLM"/>
    </source>
</evidence>